<organism evidence="1 2">
    <name type="scientific">Echinicola pacifica</name>
    <dbReference type="NCBI Taxonomy" id="346377"/>
    <lineage>
        <taxon>Bacteria</taxon>
        <taxon>Pseudomonadati</taxon>
        <taxon>Bacteroidota</taxon>
        <taxon>Cytophagia</taxon>
        <taxon>Cytophagales</taxon>
        <taxon>Cyclobacteriaceae</taxon>
        <taxon>Echinicola</taxon>
    </lineage>
</organism>
<protein>
    <submittedName>
        <fullName evidence="1">Uncharacterized protein</fullName>
    </submittedName>
</protein>
<dbReference type="EMBL" id="BMWX01000003">
    <property type="protein sequence ID" value="GGZ25578.1"/>
    <property type="molecule type" value="Genomic_DNA"/>
</dbReference>
<dbReference type="AlphaFoldDB" id="A0A918PYJ9"/>
<proteinExistence type="predicted"/>
<comment type="caution">
    <text evidence="1">The sequence shown here is derived from an EMBL/GenBank/DDBJ whole genome shotgun (WGS) entry which is preliminary data.</text>
</comment>
<reference evidence="1" key="2">
    <citation type="submission" date="2020-09" db="EMBL/GenBank/DDBJ databases">
        <authorList>
            <person name="Sun Q."/>
            <person name="Kim S."/>
        </authorList>
    </citation>
    <scope>NUCLEOTIDE SEQUENCE</scope>
    <source>
        <strain evidence="1">KCTC 12368</strain>
    </source>
</reference>
<evidence type="ECO:0000313" key="2">
    <source>
        <dbReference type="Proteomes" id="UP000619457"/>
    </source>
</evidence>
<name>A0A918PYJ9_9BACT</name>
<accession>A0A918PYJ9</accession>
<dbReference type="Proteomes" id="UP000619457">
    <property type="component" value="Unassembled WGS sequence"/>
</dbReference>
<reference evidence="1" key="1">
    <citation type="journal article" date="2014" name="Int. J. Syst. Evol. Microbiol.">
        <title>Complete genome sequence of Corynebacterium casei LMG S-19264T (=DSM 44701T), isolated from a smear-ripened cheese.</title>
        <authorList>
            <consortium name="US DOE Joint Genome Institute (JGI-PGF)"/>
            <person name="Walter F."/>
            <person name="Albersmeier A."/>
            <person name="Kalinowski J."/>
            <person name="Ruckert C."/>
        </authorList>
    </citation>
    <scope>NUCLEOTIDE SEQUENCE</scope>
    <source>
        <strain evidence="1">KCTC 12368</strain>
    </source>
</reference>
<sequence>MLLAWSERITNMEKYKIKAIRELRSVDMDRFKPFRSKKRAMGNKIIVNNAAILMGAKKV</sequence>
<evidence type="ECO:0000313" key="1">
    <source>
        <dbReference type="EMBL" id="GGZ25578.1"/>
    </source>
</evidence>
<gene>
    <name evidence="1" type="ORF">GCM10007049_17630</name>
</gene>
<keyword evidence="2" id="KW-1185">Reference proteome</keyword>